<sequence>WPLNYETQQQLFEYDQLSNEDQIKEDKIVVDLKAELNKLIESLDKNDQINSKDEDIEDFREFIYYRHSWVISNLINPEFQEKKYNPIEFVCPEGQQYENLTNNEPAPIGYELIPTKETIEIYIDFLSQNNHQNEASSSRTFQPLDVYKINFTAVISIFTNLIAKILTEDLEEFKDENKRWEMYRDWNKIGNIPQKTIDNMENNGYIKYVENVPKGPDKMLTEARLSYYLMYINNPINSAEASGAHFMITSSLLYGKVKNMFDVIKKESANLEIFSDRLKWLKSQLFANEKSFYDYKSLCLMVNFIQLATSVGYQSRPFDLNKVKKWEGKECKDIEDNAELRKHISYLRTIFLQEEHYNFIKKNLENDLIMGNVDRRAHETKFWLNDLYEHVFILEDLKDIGDDKNLKILAGIKALADGELKIETKNSKNKDLFKELVRHLDIIGQDKDEKLDNMWLIKKNKKRFVVWIKTLMKDELFKEIEIIKNVDRKGKKIIDSNNTYMEEQATQIKDFLDRLKEDKNNAEITSSIVIKVENTNSKNKKKSKKKKGLKNEGDVEEMKEDKNIVNIEGEEVGNKNGESNKEEDNKVKIEHQEDMRLQINNEEQNIEEKEEKTEGNIKEEKNDKEEKKIEWNREERKRNEEKGMIEGNNEGKKKEEEEDERKTDVNIEEKKNEEEKKEEKKIEANKEEKKNDQEKERRTHGVTEEKKVEKEEGKVKVNNEANSVKKYSNDKKTRRKNKSRKTKSNNPKKTEVKDKELLINAENETNENKEIINSKNEESDCLLPDSEDDELGFTNTTIENSLPNMQTELLDDPNKELNLNKDEGYS</sequence>
<dbReference type="Proteomes" id="UP000887561">
    <property type="component" value="Unplaced"/>
</dbReference>
<feature type="region of interest" description="Disordered" evidence="1">
    <location>
        <begin position="537"/>
        <end position="826"/>
    </location>
</feature>
<feature type="compositionally biased region" description="Basic and acidic residues" evidence="1">
    <location>
        <begin position="766"/>
        <end position="778"/>
    </location>
</feature>
<feature type="compositionally biased region" description="Basic and acidic residues" evidence="1">
    <location>
        <begin position="578"/>
        <end position="596"/>
    </location>
</feature>
<evidence type="ECO:0000256" key="1">
    <source>
        <dbReference type="SAM" id="MobiDB-lite"/>
    </source>
</evidence>
<dbReference type="WBParaSite" id="scaffold35061_cov257.g22183">
    <property type="protein sequence ID" value="scaffold35061_cov257.g22183"/>
    <property type="gene ID" value="scaffold35061_cov257.g22183"/>
</dbReference>
<evidence type="ECO:0000313" key="3">
    <source>
        <dbReference type="WBParaSite" id="scaffold35061_cov257.g22183"/>
    </source>
</evidence>
<accession>A0A915MEK1</accession>
<feature type="compositionally biased region" description="Basic and acidic residues" evidence="1">
    <location>
        <begin position="748"/>
        <end position="757"/>
    </location>
</feature>
<reference evidence="3" key="1">
    <citation type="submission" date="2022-11" db="UniProtKB">
        <authorList>
            <consortium name="WormBaseParasite"/>
        </authorList>
    </citation>
    <scope>IDENTIFICATION</scope>
</reference>
<keyword evidence="2" id="KW-1185">Reference proteome</keyword>
<proteinExistence type="predicted"/>
<evidence type="ECO:0000313" key="2">
    <source>
        <dbReference type="Proteomes" id="UP000887561"/>
    </source>
</evidence>
<feature type="compositionally biased region" description="Basic and acidic residues" evidence="1">
    <location>
        <begin position="812"/>
        <end position="826"/>
    </location>
</feature>
<name>A0A915MEK1_MELJA</name>
<feature type="compositionally biased region" description="Polar residues" evidence="1">
    <location>
        <begin position="793"/>
        <end position="807"/>
    </location>
</feature>
<feature type="compositionally biased region" description="Basic and acidic residues" evidence="1">
    <location>
        <begin position="606"/>
        <end position="717"/>
    </location>
</feature>
<organism evidence="2 3">
    <name type="scientific">Meloidogyne javanica</name>
    <name type="common">Root-knot nematode worm</name>
    <dbReference type="NCBI Taxonomy" id="6303"/>
    <lineage>
        <taxon>Eukaryota</taxon>
        <taxon>Metazoa</taxon>
        <taxon>Ecdysozoa</taxon>
        <taxon>Nematoda</taxon>
        <taxon>Chromadorea</taxon>
        <taxon>Rhabditida</taxon>
        <taxon>Tylenchina</taxon>
        <taxon>Tylenchomorpha</taxon>
        <taxon>Tylenchoidea</taxon>
        <taxon>Meloidogynidae</taxon>
        <taxon>Meloidogyninae</taxon>
        <taxon>Meloidogyne</taxon>
        <taxon>Meloidogyne incognita group</taxon>
    </lineage>
</organism>
<protein>
    <submittedName>
        <fullName evidence="3">Uncharacterized protein</fullName>
    </submittedName>
</protein>
<dbReference type="AlphaFoldDB" id="A0A915MEK1"/>
<feature type="compositionally biased region" description="Basic residues" evidence="1">
    <location>
        <begin position="732"/>
        <end position="743"/>
    </location>
</feature>
<feature type="compositionally biased region" description="Basic residues" evidence="1">
    <location>
        <begin position="538"/>
        <end position="548"/>
    </location>
</feature>